<feature type="transmembrane region" description="Helical" evidence="6">
    <location>
        <begin position="389"/>
        <end position="408"/>
    </location>
</feature>
<feature type="transmembrane region" description="Helical" evidence="6">
    <location>
        <begin position="186"/>
        <end position="205"/>
    </location>
</feature>
<evidence type="ECO:0000256" key="2">
    <source>
        <dbReference type="ARBA" id="ARBA00022692"/>
    </source>
</evidence>
<feature type="transmembrane region" description="Helical" evidence="6">
    <location>
        <begin position="319"/>
        <end position="337"/>
    </location>
</feature>
<comment type="caution">
    <text evidence="8">The sequence shown here is derived from an EMBL/GenBank/DDBJ whole genome shotgun (WGS) entry which is preliminary data.</text>
</comment>
<feature type="transmembrane region" description="Helical" evidence="6">
    <location>
        <begin position="217"/>
        <end position="248"/>
    </location>
</feature>
<feature type="domain" description="O-antigen ligase-related" evidence="7">
    <location>
        <begin position="217"/>
        <end position="369"/>
    </location>
</feature>
<dbReference type="AlphaFoldDB" id="A0A2J6WFJ2"/>
<evidence type="ECO:0000256" key="5">
    <source>
        <dbReference type="PROSITE-ProRule" id="PRU00339"/>
    </source>
</evidence>
<evidence type="ECO:0000256" key="3">
    <source>
        <dbReference type="ARBA" id="ARBA00022989"/>
    </source>
</evidence>
<evidence type="ECO:0000256" key="4">
    <source>
        <dbReference type="ARBA" id="ARBA00023136"/>
    </source>
</evidence>
<keyword evidence="5" id="KW-0802">TPR repeat</keyword>
<dbReference type="InterPro" id="IPR019734">
    <property type="entry name" value="TPR_rpt"/>
</dbReference>
<dbReference type="Gene3D" id="1.25.40.10">
    <property type="entry name" value="Tetratricopeptide repeat domain"/>
    <property type="match status" value="2"/>
</dbReference>
<feature type="transmembrane region" description="Helical" evidence="6">
    <location>
        <begin position="159"/>
        <end position="179"/>
    </location>
</feature>
<feature type="transmembrane region" description="Helical" evidence="6">
    <location>
        <begin position="79"/>
        <end position="101"/>
    </location>
</feature>
<protein>
    <recommendedName>
        <fullName evidence="7">O-antigen ligase-related domain-containing protein</fullName>
    </recommendedName>
</protein>
<keyword evidence="4 6" id="KW-0472">Membrane</keyword>
<feature type="transmembrane region" description="Helical" evidence="6">
    <location>
        <begin position="107"/>
        <end position="125"/>
    </location>
</feature>
<evidence type="ECO:0000313" key="9">
    <source>
        <dbReference type="Proteomes" id="UP000237040"/>
    </source>
</evidence>
<gene>
    <name evidence="8" type="ORF">C0189_01030</name>
</gene>
<keyword evidence="3 6" id="KW-1133">Transmembrane helix</keyword>
<feature type="transmembrane region" description="Helical" evidence="6">
    <location>
        <begin position="414"/>
        <end position="430"/>
    </location>
</feature>
<dbReference type="EMBL" id="PNIL01000017">
    <property type="protein sequence ID" value="PMP68524.1"/>
    <property type="molecule type" value="Genomic_DNA"/>
</dbReference>
<reference evidence="8 9" key="1">
    <citation type="submission" date="2018-01" db="EMBL/GenBank/DDBJ databases">
        <title>Metagenomic assembled genomes from two thermal pools in the Uzon Caldera, Kamchatka, Russia.</title>
        <authorList>
            <person name="Wilkins L."/>
            <person name="Ettinger C."/>
        </authorList>
    </citation>
    <scope>NUCLEOTIDE SEQUENCE [LARGE SCALE GENOMIC DNA]</scope>
    <source>
        <strain evidence="8">ZAV-07</strain>
    </source>
</reference>
<feature type="repeat" description="TPR" evidence="5">
    <location>
        <begin position="646"/>
        <end position="679"/>
    </location>
</feature>
<proteinExistence type="predicted"/>
<feature type="transmembrane region" description="Helical" evidence="6">
    <location>
        <begin position="470"/>
        <end position="491"/>
    </location>
</feature>
<dbReference type="SUPFAM" id="SSF48452">
    <property type="entry name" value="TPR-like"/>
    <property type="match status" value="1"/>
</dbReference>
<dbReference type="InterPro" id="IPR051533">
    <property type="entry name" value="WaaL-like"/>
</dbReference>
<dbReference type="InterPro" id="IPR011990">
    <property type="entry name" value="TPR-like_helical_dom_sf"/>
</dbReference>
<dbReference type="PROSITE" id="PS50005">
    <property type="entry name" value="TPR"/>
    <property type="match status" value="1"/>
</dbReference>
<dbReference type="CDD" id="cd00063">
    <property type="entry name" value="FN3"/>
    <property type="match status" value="1"/>
</dbReference>
<feature type="transmembrane region" description="Helical" evidence="6">
    <location>
        <begin position="357"/>
        <end position="377"/>
    </location>
</feature>
<feature type="transmembrane region" description="Helical" evidence="6">
    <location>
        <begin position="21"/>
        <end position="43"/>
    </location>
</feature>
<keyword evidence="2 6" id="KW-0812">Transmembrane</keyword>
<evidence type="ECO:0000256" key="6">
    <source>
        <dbReference type="SAM" id="Phobius"/>
    </source>
</evidence>
<dbReference type="Pfam" id="PF04932">
    <property type="entry name" value="Wzy_C"/>
    <property type="match status" value="1"/>
</dbReference>
<feature type="transmembrane region" description="Helical" evidence="6">
    <location>
        <begin position="280"/>
        <end position="298"/>
    </location>
</feature>
<dbReference type="InterPro" id="IPR007016">
    <property type="entry name" value="O-antigen_ligase-rel_domated"/>
</dbReference>
<evidence type="ECO:0000256" key="1">
    <source>
        <dbReference type="ARBA" id="ARBA00004141"/>
    </source>
</evidence>
<dbReference type="Proteomes" id="UP000237040">
    <property type="component" value="Unassembled WGS sequence"/>
</dbReference>
<sequence length="828" mass="94169">MAMKKDQRTIKKEKQENSVSLNLIVLFLAFIPLFFSGIFQGGYFAWETYLTFLLSLPSVILFSYLKFVKKEPFKGIEGLNFAIFLFLLVSFFSLFFTVYFYATLTEFFKVVLYVFMFYIAVNTVENEKIYKVSLIVILFLSFILSLIGILAYIGYKLNIGLPFFNFLLGRGFAVNGIIASTLQYSNTFGAFLVLPMFISVGFFLYENAVLRKILYSFLFVFFFITFILTQSRGAILTFLAGLIVFVLLLKGKERLYSILSIVGLFVVGAIFVMLKKDVVFPYLGTLIYKFNVLLNFLKNGSYDESLGGRIYMIKDTFRILKDYPIFGAGFGTYQYIYAKYRSIYFFSKFPHSLLFQYLSEGGILGCIALLFFVVLLIHKGYKVVKSHYSPLNVGLFSGLVGILLHAFIDFDWSLMFIPLITLFSFGLLLSEGDKTNIDFNKILGKFNLKPHKSETKHATRSKDNASVNKIFSFILISFLITILLIFMFISVNLDRLALNNQGKVPLEKTISDFESAILFNPLNASPRYNLANLYAQIVKSQGNADQSKVSVTKLLYEEAIKKCPMYFLYHFDYAKFLYTIGDENAISEFRKTIELNPLDPGAHSSLAIAYLNLKNDLTDAKSELDLALSLAQDAIDKGLIGKDILTDIYIGYGLYYEKVGNLAKAIENYKLAISTSPNNPYAYYKAGSLEVKNGELPQGIQHLFYAYYYNPNDPTIRAEFEKYAPVILVASPKNGETFKKGGEINITWIPTNDKNVERYVIWLIPPKGDWILINGNLSPKTLSYKYTLPNNVSDGAYTLRIYAVSHKIMQGQLGDWISFGEVKINIAR</sequence>
<comment type="subcellular location">
    <subcellularLocation>
        <location evidence="1">Membrane</location>
        <topology evidence="1">Multi-pass membrane protein</topology>
    </subcellularLocation>
</comment>
<dbReference type="SMART" id="SM00028">
    <property type="entry name" value="TPR"/>
    <property type="match status" value="2"/>
</dbReference>
<dbReference type="PANTHER" id="PTHR37422">
    <property type="entry name" value="TEICHURONIC ACID BIOSYNTHESIS PROTEIN TUAE"/>
    <property type="match status" value="1"/>
</dbReference>
<evidence type="ECO:0000259" key="7">
    <source>
        <dbReference type="Pfam" id="PF04932"/>
    </source>
</evidence>
<dbReference type="InterPro" id="IPR003961">
    <property type="entry name" value="FN3_dom"/>
</dbReference>
<dbReference type="PANTHER" id="PTHR37422:SF13">
    <property type="entry name" value="LIPOPOLYSACCHARIDE BIOSYNTHESIS PROTEIN PA4999-RELATED"/>
    <property type="match status" value="1"/>
</dbReference>
<feature type="transmembrane region" description="Helical" evidence="6">
    <location>
        <begin position="255"/>
        <end position="274"/>
    </location>
</feature>
<feature type="transmembrane region" description="Helical" evidence="6">
    <location>
        <begin position="49"/>
        <end position="67"/>
    </location>
</feature>
<dbReference type="GO" id="GO:0016020">
    <property type="term" value="C:membrane"/>
    <property type="evidence" value="ECO:0007669"/>
    <property type="project" value="UniProtKB-SubCell"/>
</dbReference>
<evidence type="ECO:0000313" key="8">
    <source>
        <dbReference type="EMBL" id="PMP68524.1"/>
    </source>
</evidence>
<name>A0A2J6WFJ2_9BACT</name>
<organism evidence="8 9">
    <name type="scientific">Caldisericum exile</name>
    <dbReference type="NCBI Taxonomy" id="693075"/>
    <lineage>
        <taxon>Bacteria</taxon>
        <taxon>Pseudomonadati</taxon>
        <taxon>Caldisericota/Cryosericota group</taxon>
        <taxon>Caldisericota</taxon>
        <taxon>Caldisericia</taxon>
        <taxon>Caldisericales</taxon>
        <taxon>Caldisericaceae</taxon>
        <taxon>Caldisericum</taxon>
    </lineage>
</organism>
<accession>A0A2J6WFJ2</accession>
<feature type="transmembrane region" description="Helical" evidence="6">
    <location>
        <begin position="132"/>
        <end position="153"/>
    </location>
</feature>